<dbReference type="KEGG" id="mcal:115030856"/>
<evidence type="ECO:0000313" key="2">
    <source>
        <dbReference type="Proteomes" id="UP000515126"/>
    </source>
</evidence>
<protein>
    <submittedName>
        <fullName evidence="3">Uncharacterized protein LOC115030856</fullName>
    </submittedName>
</protein>
<feature type="region of interest" description="Disordered" evidence="1">
    <location>
        <begin position="1"/>
        <end position="32"/>
    </location>
</feature>
<reference evidence="3" key="1">
    <citation type="submission" date="2025-08" db="UniProtKB">
        <authorList>
            <consortium name="RefSeq"/>
        </authorList>
    </citation>
    <scope>IDENTIFICATION</scope>
</reference>
<evidence type="ECO:0000313" key="3">
    <source>
        <dbReference type="RefSeq" id="XP_029331828.1"/>
    </source>
</evidence>
<feature type="region of interest" description="Disordered" evidence="1">
    <location>
        <begin position="181"/>
        <end position="210"/>
    </location>
</feature>
<gene>
    <name evidence="3" type="primary">LOC115030856</name>
</gene>
<keyword evidence="2" id="KW-1185">Reference proteome</keyword>
<dbReference type="RefSeq" id="XP_029331828.1">
    <property type="nucleotide sequence ID" value="XM_029475968.1"/>
</dbReference>
<dbReference type="AlphaFoldDB" id="A0A6P7QRW1"/>
<organism evidence="2 3">
    <name type="scientific">Mus caroli</name>
    <name type="common">Ryukyu mouse</name>
    <name type="synonym">Ricefield mouse</name>
    <dbReference type="NCBI Taxonomy" id="10089"/>
    <lineage>
        <taxon>Eukaryota</taxon>
        <taxon>Metazoa</taxon>
        <taxon>Chordata</taxon>
        <taxon>Craniata</taxon>
        <taxon>Vertebrata</taxon>
        <taxon>Euteleostomi</taxon>
        <taxon>Mammalia</taxon>
        <taxon>Eutheria</taxon>
        <taxon>Euarchontoglires</taxon>
        <taxon>Glires</taxon>
        <taxon>Rodentia</taxon>
        <taxon>Myomorpha</taxon>
        <taxon>Muroidea</taxon>
        <taxon>Muridae</taxon>
        <taxon>Murinae</taxon>
        <taxon>Mus</taxon>
        <taxon>Mus</taxon>
    </lineage>
</organism>
<evidence type="ECO:0000256" key="1">
    <source>
        <dbReference type="SAM" id="MobiDB-lite"/>
    </source>
</evidence>
<dbReference type="Proteomes" id="UP000515126">
    <property type="component" value="Chromosome 4"/>
</dbReference>
<sequence length="210" mass="22501">MLSPRRLRRGQRSRAGPPRTPGTGAGTGSRDVGADVGSLACRPLLAALRSALRCSLRPAPCGLRGGPLPPPSFLLQASPSLLFFFTISSLLLLPPPPGRDFASPRQHPGARFSTPIPVTQAETPPLRPWLHILPHLISLGSGLPAQCRAGLGLGLGQVVVSALLLQVRPLLLVLRVPERDRKCQHPPPPARKCHQRRGLESQRSQGLMTM</sequence>
<dbReference type="GeneID" id="115030856"/>
<proteinExistence type="predicted"/>
<accession>A0A6P7QRW1</accession>
<feature type="compositionally biased region" description="Basic residues" evidence="1">
    <location>
        <begin position="1"/>
        <end position="12"/>
    </location>
</feature>
<feature type="compositionally biased region" description="Polar residues" evidence="1">
    <location>
        <begin position="201"/>
        <end position="210"/>
    </location>
</feature>
<name>A0A6P7QRW1_MUSCR</name>